<evidence type="ECO:0000313" key="2">
    <source>
        <dbReference type="Proteomes" id="UP000011718"/>
    </source>
</evidence>
<dbReference type="EMBL" id="CP004144">
    <property type="protein sequence ID" value="AGF95547.1"/>
    <property type="molecule type" value="Genomic_DNA"/>
</dbReference>
<dbReference type="AlphaFoldDB" id="M1P5B2"/>
<organism evidence="1 2">
    <name type="scientific">Methanosarcina mazei Tuc01</name>
    <dbReference type="NCBI Taxonomy" id="1236903"/>
    <lineage>
        <taxon>Archaea</taxon>
        <taxon>Methanobacteriati</taxon>
        <taxon>Methanobacteriota</taxon>
        <taxon>Stenosarchaea group</taxon>
        <taxon>Methanomicrobia</taxon>
        <taxon>Methanosarcinales</taxon>
        <taxon>Methanosarcinaceae</taxon>
        <taxon>Methanosarcina</taxon>
    </lineage>
</organism>
<dbReference type="KEGG" id="mmaz:MmTuc01_0090"/>
<dbReference type="Proteomes" id="UP000011718">
    <property type="component" value="Chromosome"/>
</dbReference>
<protein>
    <submittedName>
        <fullName evidence="1">Uncharacterized protein</fullName>
    </submittedName>
</protein>
<proteinExistence type="predicted"/>
<name>M1P5B2_METMZ</name>
<accession>M1P5B2</accession>
<sequence length="41" mass="5038">MKKVTLKNKYMKTEPAYSYEVENMLVHENILKSYLPEWIQF</sequence>
<reference evidence="1 2" key="1">
    <citation type="journal article" date="2013" name="Genome Announc.">
        <title>Complete Genome of a Methanosarcina mazei Strain Isolated from Sediment Samples from an Amazonian Flooded Area.</title>
        <authorList>
            <person name="Assis das Gracas D."/>
            <person name="Thiago Juca Ramos R."/>
            <person name="Vieira Araujo A.C."/>
            <person name="Zahlouth R."/>
            <person name="Ribeiro Carneiro A."/>
            <person name="Souza Lopes T."/>
            <person name="Azevedo Barauna R."/>
            <person name="Azevedo V."/>
            <person name="Cruz Schneider M.P."/>
            <person name="Pellizari V.H."/>
            <person name="Silva A."/>
        </authorList>
    </citation>
    <scope>NUCLEOTIDE SEQUENCE [LARGE SCALE GENOMIC DNA]</scope>
    <source>
        <strain evidence="1 2">Tuc01</strain>
    </source>
</reference>
<dbReference type="HOGENOM" id="CLU_3263788_0_0_2"/>
<dbReference type="BioCyc" id="MMAZ1236903:G139K-87-MONOMER"/>
<evidence type="ECO:0000313" key="1">
    <source>
        <dbReference type="EMBL" id="AGF95547.1"/>
    </source>
</evidence>
<gene>
    <name evidence="1" type="ORF">MmTuc01_0090</name>
</gene>